<evidence type="ECO:0000313" key="2">
    <source>
        <dbReference type="Proteomes" id="UP001323405"/>
    </source>
</evidence>
<sequence>MPVSFLTLDMIYDAGHADRRQGWKLQTTW</sequence>
<organism evidence="1 2">
    <name type="scientific">Podospora pseudocomata</name>
    <dbReference type="NCBI Taxonomy" id="2093779"/>
    <lineage>
        <taxon>Eukaryota</taxon>
        <taxon>Fungi</taxon>
        <taxon>Dikarya</taxon>
        <taxon>Ascomycota</taxon>
        <taxon>Pezizomycotina</taxon>
        <taxon>Sordariomycetes</taxon>
        <taxon>Sordariomycetidae</taxon>
        <taxon>Sordariales</taxon>
        <taxon>Podosporaceae</taxon>
        <taxon>Podospora</taxon>
    </lineage>
</organism>
<dbReference type="EMBL" id="JAFFHA010000004">
    <property type="protein sequence ID" value="KAK4656603.1"/>
    <property type="molecule type" value="Genomic_DNA"/>
</dbReference>
<reference evidence="1 2" key="1">
    <citation type="journal article" date="2023" name="bioRxiv">
        <title>High-quality genome assemblies of four members of thePodospora anserinaspecies complex.</title>
        <authorList>
            <person name="Ament-Velasquez S.L."/>
            <person name="Vogan A.A."/>
            <person name="Wallerman O."/>
            <person name="Hartmann F."/>
            <person name="Gautier V."/>
            <person name="Silar P."/>
            <person name="Giraud T."/>
            <person name="Johannesson H."/>
        </authorList>
    </citation>
    <scope>NUCLEOTIDE SEQUENCE [LARGE SCALE GENOMIC DNA]</scope>
    <source>
        <strain evidence="1 2">CBS 415.72m</strain>
    </source>
</reference>
<evidence type="ECO:0000313" key="1">
    <source>
        <dbReference type="EMBL" id="KAK4656603.1"/>
    </source>
</evidence>
<dbReference type="RefSeq" id="XP_062745578.1">
    <property type="nucleotide sequence ID" value="XM_062883314.1"/>
</dbReference>
<comment type="caution">
    <text evidence="1">The sequence shown here is derived from an EMBL/GenBank/DDBJ whole genome shotgun (WGS) entry which is preliminary data.</text>
</comment>
<proteinExistence type="predicted"/>
<accession>A0ABR0GLQ2</accession>
<gene>
    <name evidence="1" type="ORF">QC762_0037290</name>
</gene>
<dbReference type="Proteomes" id="UP001323405">
    <property type="component" value="Unassembled WGS sequence"/>
</dbReference>
<name>A0ABR0GLQ2_9PEZI</name>
<dbReference type="GeneID" id="87902885"/>
<keyword evidence="2" id="KW-1185">Reference proteome</keyword>
<protein>
    <submittedName>
        <fullName evidence="1">Uncharacterized protein</fullName>
    </submittedName>
</protein>